<evidence type="ECO:0000256" key="2">
    <source>
        <dbReference type="SAM" id="SignalP"/>
    </source>
</evidence>
<feature type="signal peptide" evidence="2">
    <location>
        <begin position="1"/>
        <end position="19"/>
    </location>
</feature>
<dbReference type="VEuPathDB" id="FungiDB:MGYG_06938"/>
<name>E4V1M5_ARTGP</name>
<dbReference type="RefSeq" id="XP_003170948.1">
    <property type="nucleotide sequence ID" value="XM_003170900.1"/>
</dbReference>
<dbReference type="InParanoid" id="E4V1M5"/>
<sequence>MTRVSSALVQWQLVSSALALGFSIGPVGRAAKRQSMQGGGGPAQPKNDKREGGEGKKKKQMVTGEREKETKERSKEKERKKKMRRGQTKKQQQKQQEEEYDIQPPMPGSSRRKGPTRDRQRGQTYGQRETTARARADHFQANSTRAREEQGREARDDLVSG</sequence>
<feature type="compositionally biased region" description="Basic and acidic residues" evidence="1">
    <location>
        <begin position="46"/>
        <end position="55"/>
    </location>
</feature>
<evidence type="ECO:0000256" key="1">
    <source>
        <dbReference type="SAM" id="MobiDB-lite"/>
    </source>
</evidence>
<evidence type="ECO:0000313" key="4">
    <source>
        <dbReference type="Proteomes" id="UP000002669"/>
    </source>
</evidence>
<dbReference type="GeneID" id="10026191"/>
<feature type="chain" id="PRO_5003190922" evidence="2">
    <location>
        <begin position="20"/>
        <end position="161"/>
    </location>
</feature>
<dbReference type="HOGENOM" id="CLU_1643288_0_0_1"/>
<evidence type="ECO:0000313" key="3">
    <source>
        <dbReference type="EMBL" id="EFR03940.1"/>
    </source>
</evidence>
<dbReference type="Proteomes" id="UP000002669">
    <property type="component" value="Unassembled WGS sequence"/>
</dbReference>
<feature type="compositionally biased region" description="Basic and acidic residues" evidence="1">
    <location>
        <begin position="64"/>
        <end position="77"/>
    </location>
</feature>
<keyword evidence="2" id="KW-0732">Signal</keyword>
<feature type="compositionally biased region" description="Basic residues" evidence="1">
    <location>
        <begin position="78"/>
        <end position="92"/>
    </location>
</feature>
<feature type="region of interest" description="Disordered" evidence="1">
    <location>
        <begin position="30"/>
        <end position="161"/>
    </location>
</feature>
<dbReference type="AlphaFoldDB" id="E4V1M5"/>
<organism evidence="4">
    <name type="scientific">Arthroderma gypseum (strain ATCC MYA-4604 / CBS 118893)</name>
    <name type="common">Microsporum gypseum</name>
    <dbReference type="NCBI Taxonomy" id="535722"/>
    <lineage>
        <taxon>Eukaryota</taxon>
        <taxon>Fungi</taxon>
        <taxon>Dikarya</taxon>
        <taxon>Ascomycota</taxon>
        <taxon>Pezizomycotina</taxon>
        <taxon>Eurotiomycetes</taxon>
        <taxon>Eurotiomycetidae</taxon>
        <taxon>Onygenales</taxon>
        <taxon>Arthrodermataceae</taxon>
        <taxon>Nannizzia</taxon>
    </lineage>
</organism>
<dbReference type="EMBL" id="DS989827">
    <property type="protein sequence ID" value="EFR03940.1"/>
    <property type="molecule type" value="Genomic_DNA"/>
</dbReference>
<proteinExistence type="predicted"/>
<reference evidence="4" key="1">
    <citation type="journal article" date="2012" name="MBio">
        <title>Comparative genome analysis of Trichophyton rubrum and related dermatophytes reveals candidate genes involved in infection.</title>
        <authorList>
            <person name="Martinez D.A."/>
            <person name="Oliver B.G."/>
            <person name="Graeser Y."/>
            <person name="Goldberg J.M."/>
            <person name="Li W."/>
            <person name="Martinez-Rossi N.M."/>
            <person name="Monod M."/>
            <person name="Shelest E."/>
            <person name="Barton R.C."/>
            <person name="Birch E."/>
            <person name="Brakhage A.A."/>
            <person name="Chen Z."/>
            <person name="Gurr S.J."/>
            <person name="Heiman D."/>
            <person name="Heitman J."/>
            <person name="Kosti I."/>
            <person name="Rossi A."/>
            <person name="Saif S."/>
            <person name="Samalova M."/>
            <person name="Saunders C.W."/>
            <person name="Shea T."/>
            <person name="Summerbell R.C."/>
            <person name="Xu J."/>
            <person name="Young S."/>
            <person name="Zeng Q."/>
            <person name="Birren B.W."/>
            <person name="Cuomo C.A."/>
            <person name="White T.C."/>
        </authorList>
    </citation>
    <scope>NUCLEOTIDE SEQUENCE [LARGE SCALE GENOMIC DNA]</scope>
    <source>
        <strain evidence="4">ATCC MYA-4604 / CBS 118893</strain>
    </source>
</reference>
<gene>
    <name evidence="3" type="ORF">MGYG_06938</name>
</gene>
<feature type="compositionally biased region" description="Basic and acidic residues" evidence="1">
    <location>
        <begin position="145"/>
        <end position="161"/>
    </location>
</feature>
<keyword evidence="4" id="KW-1185">Reference proteome</keyword>
<protein>
    <submittedName>
        <fullName evidence="3">Uncharacterized protein</fullName>
    </submittedName>
</protein>
<accession>E4V1M5</accession>